<organism evidence="15 16">
    <name type="scientific">Carya illinoinensis</name>
    <name type="common">Pecan</name>
    <dbReference type="NCBI Taxonomy" id="32201"/>
    <lineage>
        <taxon>Eukaryota</taxon>
        <taxon>Viridiplantae</taxon>
        <taxon>Streptophyta</taxon>
        <taxon>Embryophyta</taxon>
        <taxon>Tracheophyta</taxon>
        <taxon>Spermatophyta</taxon>
        <taxon>Magnoliopsida</taxon>
        <taxon>eudicotyledons</taxon>
        <taxon>Gunneridae</taxon>
        <taxon>Pentapetalae</taxon>
        <taxon>rosids</taxon>
        <taxon>fabids</taxon>
        <taxon>Fagales</taxon>
        <taxon>Juglandaceae</taxon>
        <taxon>Carya</taxon>
    </lineage>
</organism>
<dbReference type="EMBL" id="CM031819">
    <property type="protein sequence ID" value="KAG6636862.1"/>
    <property type="molecule type" value="Genomic_DNA"/>
</dbReference>
<comment type="similarity">
    <text evidence="2">Belongs to the HAP2/GCS1 family.</text>
</comment>
<evidence type="ECO:0000313" key="16">
    <source>
        <dbReference type="Proteomes" id="UP000811609"/>
    </source>
</evidence>
<feature type="domain" description="Generative cell specific-1/HAP2" evidence="14">
    <location>
        <begin position="42"/>
        <end position="555"/>
    </location>
</feature>
<keyword evidence="16" id="KW-1185">Reference proteome</keyword>
<dbReference type="PANTHER" id="PTHR31764:SF0">
    <property type="entry name" value="GENERATIVE CELL SPECIFIC-1_HAP2 DOMAIN-CONTAINING PROTEIN"/>
    <property type="match status" value="1"/>
</dbReference>
<feature type="compositionally biased region" description="Basic residues" evidence="11">
    <location>
        <begin position="621"/>
        <end position="640"/>
    </location>
</feature>
<feature type="region of interest" description="Disordered" evidence="11">
    <location>
        <begin position="621"/>
        <end position="647"/>
    </location>
</feature>
<evidence type="ECO:0000256" key="8">
    <source>
        <dbReference type="ARBA" id="ARBA00023136"/>
    </source>
</evidence>
<feature type="transmembrane region" description="Helical" evidence="12">
    <location>
        <begin position="557"/>
        <end position="578"/>
    </location>
</feature>
<evidence type="ECO:0000256" key="3">
    <source>
        <dbReference type="ARBA" id="ARBA00022475"/>
    </source>
</evidence>
<accession>A0A8T1P629</accession>
<dbReference type="Proteomes" id="UP000811609">
    <property type="component" value="Chromosome 11"/>
</dbReference>
<keyword evidence="10" id="KW-0278">Fertilization</keyword>
<dbReference type="InterPro" id="IPR018928">
    <property type="entry name" value="HAP2/GCS1_dom"/>
</dbReference>
<keyword evidence="7" id="KW-0446">Lipid-binding</keyword>
<evidence type="ECO:0000256" key="6">
    <source>
        <dbReference type="ARBA" id="ARBA00022989"/>
    </source>
</evidence>
<evidence type="ECO:0000256" key="1">
    <source>
        <dbReference type="ARBA" id="ARBA00004251"/>
    </source>
</evidence>
<dbReference type="InterPro" id="IPR040326">
    <property type="entry name" value="HAP2/GCS1"/>
</dbReference>
<keyword evidence="9" id="KW-1015">Disulfide bond</keyword>
<comment type="subcellular location">
    <subcellularLocation>
        <location evidence="1">Cell membrane</location>
        <topology evidence="1">Single-pass type I membrane protein</topology>
    </subcellularLocation>
</comment>
<evidence type="ECO:0000313" key="15">
    <source>
        <dbReference type="EMBL" id="KAG6636862.1"/>
    </source>
</evidence>
<evidence type="ECO:0000256" key="5">
    <source>
        <dbReference type="ARBA" id="ARBA00022729"/>
    </source>
</evidence>
<proteinExistence type="inferred from homology"/>
<dbReference type="Pfam" id="PF10699">
    <property type="entry name" value="HAP2-GCS1"/>
    <property type="match status" value="1"/>
</dbReference>
<evidence type="ECO:0000256" key="7">
    <source>
        <dbReference type="ARBA" id="ARBA00023121"/>
    </source>
</evidence>
<dbReference type="PANTHER" id="PTHR31764">
    <property type="entry name" value="PROTEIN HAPLESS 2"/>
    <property type="match status" value="1"/>
</dbReference>
<comment type="caution">
    <text evidence="15">The sequence shown here is derived from an EMBL/GenBank/DDBJ whole genome shotgun (WGS) entry which is preliminary data.</text>
</comment>
<dbReference type="AlphaFoldDB" id="A0A8T1P629"/>
<evidence type="ECO:0000256" key="2">
    <source>
        <dbReference type="ARBA" id="ARBA00010929"/>
    </source>
</evidence>
<dbReference type="GO" id="GO:0008289">
    <property type="term" value="F:lipid binding"/>
    <property type="evidence" value="ECO:0007669"/>
    <property type="project" value="UniProtKB-KW"/>
</dbReference>
<dbReference type="GO" id="GO:0005886">
    <property type="term" value="C:plasma membrane"/>
    <property type="evidence" value="ECO:0007669"/>
    <property type="project" value="UniProtKB-SubCell"/>
</dbReference>
<keyword evidence="3" id="KW-1003">Cell membrane</keyword>
<evidence type="ECO:0000259" key="14">
    <source>
        <dbReference type="Pfam" id="PF10699"/>
    </source>
</evidence>
<keyword evidence="6 12" id="KW-1133">Transmembrane helix</keyword>
<sequence length="727" mass="83926">MEHTILFLILFLGFLVPRSVAGVQILSKSKLEKCEKSSDSDNLNCTKKIVLNMAVPSGSSGGEASIVAEVVEVEENSTNMMQTLRIPPVLTVNKSAAYAMYQLTYIRDVPYKPQELYVKTRKCKPDADTKVVKMCERLKDEKGHFIEHTQPTCCPCGPQRRVPSSCGNFFDKLMKGKANTAHCLRFPGDWFHVFGIGQRSLGFSVRIQVKTGSKISEVAVGPENRTVSSNDNFLRVNLIGDFGGYTNIPSFEDFYLVIPRQDDSGQPQNLGRNFSMWMLLERVRFTLDGIECNKIGISYEAFNGQPNFCASPFLSCLHNQLWNFQEADQNRIKRNQLPLYGVEGRFERINQHPDAGTHSFSIGITEVLNTNLLIELSADDIEYVYQRSPGKILSVSIPTFEALTQFGVATITTKNTGEVEASYSLTFDCSRDVTLMEEQFFIMKPKEIANRSFKLYPTTDQAAKYSCSAILKDSNFDEVDRAECQFTTTATVLDNGSQITPFQPPKNDINGFFESIVSLWNKLWKSLVDFITGKTCRRKCSGFLDFRCHIQYICMSWMVMFGLLLAIFPTVLVLLWLLHQKGLFDPLYDWWEDHFETDNQSSSRDIRRHKIDLDHARIHVHKHHEHPRHHKHSAQNKRRSIYNERRHNHSDRETDYNYYLHHVHKDRHKHSRNKNLSTIQQRKEEREAMKGLLKASRHYEEKQDEFIKRKRGLLNDTQLYQHTKRRE</sequence>
<evidence type="ECO:0000256" key="9">
    <source>
        <dbReference type="ARBA" id="ARBA00023157"/>
    </source>
</evidence>
<keyword evidence="4 12" id="KW-0812">Transmembrane</keyword>
<evidence type="ECO:0000256" key="12">
    <source>
        <dbReference type="SAM" id="Phobius"/>
    </source>
</evidence>
<evidence type="ECO:0000256" key="11">
    <source>
        <dbReference type="SAM" id="MobiDB-lite"/>
    </source>
</evidence>
<feature type="signal peptide" evidence="13">
    <location>
        <begin position="1"/>
        <end position="22"/>
    </location>
</feature>
<protein>
    <recommendedName>
        <fullName evidence="14">Generative cell specific-1/HAP2 domain-containing protein</fullName>
    </recommendedName>
</protein>
<feature type="chain" id="PRO_5035846833" description="Generative cell specific-1/HAP2 domain-containing protein" evidence="13">
    <location>
        <begin position="23"/>
        <end position="727"/>
    </location>
</feature>
<evidence type="ECO:0000256" key="13">
    <source>
        <dbReference type="SAM" id="SignalP"/>
    </source>
</evidence>
<name>A0A8T1P629_CARIL</name>
<evidence type="ECO:0000256" key="4">
    <source>
        <dbReference type="ARBA" id="ARBA00022692"/>
    </source>
</evidence>
<keyword evidence="5 13" id="KW-0732">Signal</keyword>
<evidence type="ECO:0000256" key="10">
    <source>
        <dbReference type="ARBA" id="ARBA00023279"/>
    </source>
</evidence>
<reference evidence="15" key="1">
    <citation type="submission" date="2020-12" db="EMBL/GenBank/DDBJ databases">
        <title>WGS assembly of Carya illinoinensis cv. Pawnee.</title>
        <authorList>
            <person name="Platts A."/>
            <person name="Shu S."/>
            <person name="Wright S."/>
            <person name="Barry K."/>
            <person name="Edger P."/>
            <person name="Pires J.C."/>
            <person name="Schmutz J."/>
        </authorList>
    </citation>
    <scope>NUCLEOTIDE SEQUENCE</scope>
    <source>
        <tissue evidence="15">Leaf</tissue>
    </source>
</reference>
<keyword evidence="8 12" id="KW-0472">Membrane</keyword>
<gene>
    <name evidence="15" type="ORF">CIPAW_11G140300</name>
</gene>